<dbReference type="AlphaFoldDB" id="A0AA87UYI5"/>
<organism evidence="2 3">
    <name type="scientific">Agrococcus baldri</name>
    <dbReference type="NCBI Taxonomy" id="153730"/>
    <lineage>
        <taxon>Bacteria</taxon>
        <taxon>Bacillati</taxon>
        <taxon>Actinomycetota</taxon>
        <taxon>Actinomycetes</taxon>
        <taxon>Micrococcales</taxon>
        <taxon>Microbacteriaceae</taxon>
        <taxon>Agrococcus</taxon>
    </lineage>
</organism>
<dbReference type="RefSeq" id="WP_146796606.1">
    <property type="nucleotide sequence ID" value="NZ_BJUU01000024.1"/>
</dbReference>
<keyword evidence="3" id="KW-1185">Reference proteome</keyword>
<dbReference type="Proteomes" id="UP000321749">
    <property type="component" value="Unassembled WGS sequence"/>
</dbReference>
<comment type="caution">
    <text evidence="2">The sequence shown here is derived from an EMBL/GenBank/DDBJ whole genome shotgun (WGS) entry which is preliminary data.</text>
</comment>
<proteinExistence type="predicted"/>
<evidence type="ECO:0000256" key="1">
    <source>
        <dbReference type="SAM" id="SignalP"/>
    </source>
</evidence>
<evidence type="ECO:0008006" key="4">
    <source>
        <dbReference type="Google" id="ProtNLM"/>
    </source>
</evidence>
<dbReference type="EMBL" id="BJUU01000024">
    <property type="protein sequence ID" value="GEK81302.1"/>
    <property type="molecule type" value="Genomic_DNA"/>
</dbReference>
<feature type="chain" id="PRO_5041690456" description="DNA modification methylase" evidence="1">
    <location>
        <begin position="19"/>
        <end position="152"/>
    </location>
</feature>
<dbReference type="PROSITE" id="PS51257">
    <property type="entry name" value="PROKAR_LIPOPROTEIN"/>
    <property type="match status" value="1"/>
</dbReference>
<accession>A0AA87UYI5</accession>
<gene>
    <name evidence="2" type="ORF">ABA31_26530</name>
</gene>
<evidence type="ECO:0000313" key="2">
    <source>
        <dbReference type="EMBL" id="GEK81302.1"/>
    </source>
</evidence>
<keyword evidence="1" id="KW-0732">Signal</keyword>
<sequence>MQPRLAAAAVAAVVVAIAATGCNILTPQATTIEYDASDGVSGATGTVEIHNAMLIGEPDGDELNLAVTFTNEGEATIVEVRVEDTAEQVRVGEGVTTFGTDEQMVFPAPSELVFGELRNVSFTADGAQPEGLQVPTLSTEVVGYETLAPSAE</sequence>
<evidence type="ECO:0000313" key="3">
    <source>
        <dbReference type="Proteomes" id="UP000321749"/>
    </source>
</evidence>
<feature type="signal peptide" evidence="1">
    <location>
        <begin position="1"/>
        <end position="18"/>
    </location>
</feature>
<name>A0AA87UYI5_9MICO</name>
<reference evidence="2 3" key="1">
    <citation type="submission" date="2019-07" db="EMBL/GenBank/DDBJ databases">
        <title>Whole genome shotgun sequence of Agrococcus baldri NBRC 103055.</title>
        <authorList>
            <person name="Hosoyama A."/>
            <person name="Uohara A."/>
            <person name="Ohji S."/>
            <person name="Ichikawa N."/>
        </authorList>
    </citation>
    <scope>NUCLEOTIDE SEQUENCE [LARGE SCALE GENOMIC DNA]</scope>
    <source>
        <strain evidence="2 3">NBRC 103055</strain>
    </source>
</reference>
<protein>
    <recommendedName>
        <fullName evidence="4">DNA modification methylase</fullName>
    </recommendedName>
</protein>